<organism evidence="4 5">
    <name type="scientific">Aestuariispira insulae</name>
    <dbReference type="NCBI Taxonomy" id="1461337"/>
    <lineage>
        <taxon>Bacteria</taxon>
        <taxon>Pseudomonadati</taxon>
        <taxon>Pseudomonadota</taxon>
        <taxon>Alphaproteobacteria</taxon>
        <taxon>Rhodospirillales</taxon>
        <taxon>Kiloniellaceae</taxon>
        <taxon>Aestuariispira</taxon>
    </lineage>
</organism>
<comment type="caution">
    <text evidence="4">The sequence shown here is derived from an EMBL/GenBank/DDBJ whole genome shotgun (WGS) entry which is preliminary data.</text>
</comment>
<dbReference type="RefSeq" id="WP_115935564.1">
    <property type="nucleotide sequence ID" value="NZ_QRDW01000002.1"/>
</dbReference>
<evidence type="ECO:0000313" key="4">
    <source>
        <dbReference type="EMBL" id="RED52000.1"/>
    </source>
</evidence>
<dbReference type="SUPFAM" id="SSF55729">
    <property type="entry name" value="Acyl-CoA N-acyltransferases (Nat)"/>
    <property type="match status" value="1"/>
</dbReference>
<dbReference type="GO" id="GO:0016747">
    <property type="term" value="F:acyltransferase activity, transferring groups other than amino-acyl groups"/>
    <property type="evidence" value="ECO:0007669"/>
    <property type="project" value="InterPro"/>
</dbReference>
<evidence type="ECO:0000256" key="2">
    <source>
        <dbReference type="ARBA" id="ARBA00023315"/>
    </source>
</evidence>
<evidence type="ECO:0000313" key="5">
    <source>
        <dbReference type="Proteomes" id="UP000256845"/>
    </source>
</evidence>
<dbReference type="Pfam" id="PF00583">
    <property type="entry name" value="Acetyltransf_1"/>
    <property type="match status" value="1"/>
</dbReference>
<reference evidence="4 5" key="1">
    <citation type="submission" date="2018-07" db="EMBL/GenBank/DDBJ databases">
        <title>Genomic Encyclopedia of Type Strains, Phase III (KMG-III): the genomes of soil and plant-associated and newly described type strains.</title>
        <authorList>
            <person name="Whitman W."/>
        </authorList>
    </citation>
    <scope>NUCLEOTIDE SEQUENCE [LARGE SCALE GENOMIC DNA]</scope>
    <source>
        <strain evidence="4 5">CECT 8488</strain>
    </source>
</reference>
<feature type="domain" description="N-acetyltransferase" evidence="3">
    <location>
        <begin position="12"/>
        <end position="153"/>
    </location>
</feature>
<keyword evidence="2" id="KW-0012">Acyltransferase</keyword>
<dbReference type="Gene3D" id="3.40.630.30">
    <property type="match status" value="1"/>
</dbReference>
<dbReference type="AlphaFoldDB" id="A0A3D9HR96"/>
<dbReference type="OrthoDB" id="9805924at2"/>
<protein>
    <submittedName>
        <fullName evidence="4">Putative acetyltransferase</fullName>
    </submittedName>
</protein>
<dbReference type="PANTHER" id="PTHR43877">
    <property type="entry name" value="AMINOALKYLPHOSPHONATE N-ACETYLTRANSFERASE-RELATED-RELATED"/>
    <property type="match status" value="1"/>
</dbReference>
<proteinExistence type="predicted"/>
<dbReference type="CDD" id="cd04301">
    <property type="entry name" value="NAT_SF"/>
    <property type="match status" value="1"/>
</dbReference>
<dbReference type="InterPro" id="IPR016181">
    <property type="entry name" value="Acyl_CoA_acyltransferase"/>
</dbReference>
<name>A0A3D9HR96_9PROT</name>
<dbReference type="PROSITE" id="PS51186">
    <property type="entry name" value="GNAT"/>
    <property type="match status" value="1"/>
</dbReference>
<evidence type="ECO:0000256" key="1">
    <source>
        <dbReference type="ARBA" id="ARBA00022679"/>
    </source>
</evidence>
<accession>A0A3D9HR96</accession>
<sequence>MTETGITIAIEEKIAPEVKALLDASDAFFADLYPPESNHLVDVSALEAADVTFFVARISGRAVGCGGYLNKGQYGEIKRLFVGSEGRGRKVGRLLMQAIIDHAQQAKLPCLKLEMGPSQPEAEALYQSLGFAETGPFGDYREDPYSLFMEKTL</sequence>
<dbReference type="PANTHER" id="PTHR43877:SF2">
    <property type="entry name" value="AMINOALKYLPHOSPHONATE N-ACETYLTRANSFERASE-RELATED"/>
    <property type="match status" value="1"/>
</dbReference>
<dbReference type="InterPro" id="IPR050832">
    <property type="entry name" value="Bact_Acetyltransf"/>
</dbReference>
<evidence type="ECO:0000259" key="3">
    <source>
        <dbReference type="PROSITE" id="PS51186"/>
    </source>
</evidence>
<dbReference type="InterPro" id="IPR000182">
    <property type="entry name" value="GNAT_dom"/>
</dbReference>
<keyword evidence="5" id="KW-1185">Reference proteome</keyword>
<dbReference type="Proteomes" id="UP000256845">
    <property type="component" value="Unassembled WGS sequence"/>
</dbReference>
<dbReference type="EMBL" id="QRDW01000002">
    <property type="protein sequence ID" value="RED52000.1"/>
    <property type="molecule type" value="Genomic_DNA"/>
</dbReference>
<keyword evidence="1 4" id="KW-0808">Transferase</keyword>
<gene>
    <name evidence="4" type="ORF">DFP90_10216</name>
</gene>